<dbReference type="AlphaFoldDB" id="A0A8J4UV73"/>
<dbReference type="Pfam" id="PF00067">
    <property type="entry name" value="p450"/>
    <property type="match status" value="1"/>
</dbReference>
<evidence type="ECO:0000256" key="10">
    <source>
        <dbReference type="ARBA" id="ARBA00048642"/>
    </source>
</evidence>
<accession>A0A8J4UV73</accession>
<dbReference type="SUPFAM" id="SSF49313">
    <property type="entry name" value="Cadherin-like"/>
    <property type="match status" value="2"/>
</dbReference>
<evidence type="ECO:0000313" key="15">
    <source>
        <dbReference type="EMBL" id="KAF5908277.1"/>
    </source>
</evidence>
<dbReference type="GO" id="GO:0020037">
    <property type="term" value="F:heme binding"/>
    <property type="evidence" value="ECO:0007669"/>
    <property type="project" value="InterPro"/>
</dbReference>
<dbReference type="PRINTS" id="PR00205">
    <property type="entry name" value="CADHERIN"/>
</dbReference>
<dbReference type="GO" id="GO:0005509">
    <property type="term" value="F:calcium ion binding"/>
    <property type="evidence" value="ECO:0007669"/>
    <property type="project" value="UniProtKB-UniRule"/>
</dbReference>
<evidence type="ECO:0000313" key="16">
    <source>
        <dbReference type="Proteomes" id="UP000727407"/>
    </source>
</evidence>
<comment type="caution">
    <text evidence="15">The sequence shown here is derived from an EMBL/GenBank/DDBJ whole genome shotgun (WGS) entry which is preliminary data.</text>
</comment>
<dbReference type="InterPro" id="IPR002401">
    <property type="entry name" value="Cyt_P450_E_grp-I"/>
</dbReference>
<dbReference type="InterPro" id="IPR036396">
    <property type="entry name" value="Cyt_P450_sf"/>
</dbReference>
<evidence type="ECO:0000256" key="8">
    <source>
        <dbReference type="ARBA" id="ARBA00043174"/>
    </source>
</evidence>
<protein>
    <recommendedName>
        <fullName evidence="6">aromatase</fullName>
        <ecNumber evidence="6">1.14.14.14</ecNumber>
    </recommendedName>
    <alternativeName>
        <fullName evidence="8">Cytochrome P-450AROM</fullName>
    </alternativeName>
    <alternativeName>
        <fullName evidence="7">Estrogen synthase</fullName>
    </alternativeName>
</protein>
<dbReference type="PRINTS" id="PR00463">
    <property type="entry name" value="EP450I"/>
</dbReference>
<evidence type="ECO:0000256" key="11">
    <source>
        <dbReference type="PROSITE-ProRule" id="PRU00043"/>
    </source>
</evidence>
<evidence type="ECO:0000256" key="13">
    <source>
        <dbReference type="SAM" id="Phobius"/>
    </source>
</evidence>
<sequence length="708" mass="78080">MEIPENNKPGQVITPITIQPGVSLEITVNPQTSFGLNGNDLVAVTVLDYETLPEDGTLVVSIRCTKDGEIQIIIKVYVIVLNLNDNRPIFAQNPYSLNVPELSKVGTSIGTVEAQDLDGDRLYYQLECPNDTPLSSTVTPSHNDTTTVIVTVIDINNRPPWFQPCTEFIVGTVTVCISSGYTGKIRLNEQAAYERDTPDQSAITTVTLQVIMTSSKFPPKFDKTSYEGFISEDAGVGSLVLESKTGSIPLRVQATDEDFSDGVNPNIIFEVPVDSDFKITPEGFIIMTRAASPSTLNLQITVVDTTTDESSSATLSVEVTPEGLPLPSGQFQTEDMVALGVSLAIALLICFVVIGVLAYNLSRFNTNWKKLSEASIFRSTLNGSSGGPKDGVQYTNEGFQSDGDTDSVTSKQAAESALPQGLKPSHGVADVLKTQRSAPAEQIKTNDDNGSLPTDSSSLNTSESTDFEKEVKPILTKERRMEDGYKAVWFKEDIDPNDKDELGLFKTSQQAKTSGFTMGFHMHNLQKKGQIKLTRKELQDEMGKLVQQKRKIINAVEKLDEPDFATELIFAQNHGEMSEDDVRQCVLEMVIAAPDTLSISLFFMLVLLKQKPAVEQSILQEMHSVLGGREMESADLQKLSVMERFIRESLRFHPVVDFIMRRALEDDFIEGYKVAKGTNIILNIGQMHKSTEFFSKANEFSLENFRDN</sequence>
<evidence type="ECO:0000256" key="9">
    <source>
        <dbReference type="ARBA" id="ARBA00047938"/>
    </source>
</evidence>
<dbReference type="OrthoDB" id="8958491at2759"/>
<dbReference type="EC" id="1.14.14.14" evidence="6"/>
<feature type="domain" description="Cadherin" evidence="14">
    <location>
        <begin position="91"/>
        <end position="221"/>
    </location>
</feature>
<comment type="catalytic activity">
    <reaction evidence="10">
        <text>androst-4-ene-3,17-dione + 3 reduced [NADPH--hemoprotein reductase] + 3 O2 = estrone + formate + 3 oxidized [NADPH--hemoprotein reductase] + 4 H2O + 4 H(+)</text>
        <dbReference type="Rhea" id="RHEA:38195"/>
        <dbReference type="Rhea" id="RHEA-COMP:11964"/>
        <dbReference type="Rhea" id="RHEA-COMP:11965"/>
        <dbReference type="ChEBI" id="CHEBI:15377"/>
        <dbReference type="ChEBI" id="CHEBI:15378"/>
        <dbReference type="ChEBI" id="CHEBI:15379"/>
        <dbReference type="ChEBI" id="CHEBI:15740"/>
        <dbReference type="ChEBI" id="CHEBI:16422"/>
        <dbReference type="ChEBI" id="CHEBI:17263"/>
        <dbReference type="ChEBI" id="CHEBI:57618"/>
        <dbReference type="ChEBI" id="CHEBI:58210"/>
        <dbReference type="EC" id="1.14.14.14"/>
    </reaction>
</comment>
<dbReference type="SUPFAM" id="SSF48264">
    <property type="entry name" value="Cytochrome P450"/>
    <property type="match status" value="1"/>
</dbReference>
<dbReference type="PANTHER" id="PTHR24291:SF199">
    <property type="entry name" value="CYTOCHROME P450, FAMILY 19, SUBFAMILY A, POLYPEPTIDE 1B ISOFORM X1"/>
    <property type="match status" value="1"/>
</dbReference>
<comment type="similarity">
    <text evidence="2">Belongs to the cytochrome P450 family.</text>
</comment>
<evidence type="ECO:0000256" key="1">
    <source>
        <dbReference type="ARBA" id="ARBA00004370"/>
    </source>
</evidence>
<feature type="domain" description="Cadherin" evidence="14">
    <location>
        <begin position="27"/>
        <end position="90"/>
    </location>
</feature>
<reference evidence="15" key="1">
    <citation type="submission" date="2020-07" db="EMBL/GenBank/DDBJ databases">
        <title>Clarias magur genome sequencing, assembly and annotation.</title>
        <authorList>
            <person name="Kushwaha B."/>
            <person name="Kumar R."/>
            <person name="Das P."/>
            <person name="Joshi C.G."/>
            <person name="Kumar D."/>
            <person name="Nagpure N.S."/>
            <person name="Pandey M."/>
            <person name="Agarwal S."/>
            <person name="Srivastava S."/>
            <person name="Singh M."/>
            <person name="Sahoo L."/>
            <person name="Jayasankar P."/>
            <person name="Meher P.K."/>
            <person name="Koringa P.G."/>
            <person name="Iquebal M.A."/>
            <person name="Das S.P."/>
            <person name="Bit A."/>
            <person name="Patnaik S."/>
            <person name="Patel N."/>
            <person name="Shah T.M."/>
            <person name="Hinsu A."/>
            <person name="Jena J.K."/>
        </authorList>
    </citation>
    <scope>NUCLEOTIDE SEQUENCE</scope>
    <source>
        <strain evidence="15">CIFAMagur01</strain>
        <tissue evidence="15">Testis</tissue>
    </source>
</reference>
<dbReference type="Gene3D" id="1.10.630.10">
    <property type="entry name" value="Cytochrome P450"/>
    <property type="match status" value="1"/>
</dbReference>
<evidence type="ECO:0000256" key="3">
    <source>
        <dbReference type="ARBA" id="ARBA00023004"/>
    </source>
</evidence>
<keyword evidence="13" id="KW-0812">Transmembrane</keyword>
<keyword evidence="4 13" id="KW-0472">Membrane</keyword>
<feature type="non-terminal residue" evidence="15">
    <location>
        <position position="1"/>
    </location>
</feature>
<dbReference type="Gene3D" id="2.60.40.60">
    <property type="entry name" value="Cadherins"/>
    <property type="match status" value="2"/>
</dbReference>
<dbReference type="GO" id="GO:0007156">
    <property type="term" value="P:homophilic cell adhesion via plasma membrane adhesion molecules"/>
    <property type="evidence" value="ECO:0007669"/>
    <property type="project" value="InterPro"/>
</dbReference>
<feature type="region of interest" description="Disordered" evidence="12">
    <location>
        <begin position="440"/>
        <end position="469"/>
    </location>
</feature>
<keyword evidence="16" id="KW-1185">Reference proteome</keyword>
<evidence type="ECO:0000256" key="12">
    <source>
        <dbReference type="SAM" id="MobiDB-lite"/>
    </source>
</evidence>
<evidence type="ECO:0000259" key="14">
    <source>
        <dbReference type="PROSITE" id="PS50268"/>
    </source>
</evidence>
<comment type="function">
    <text evidence="5">Catalyzes the formation of aromatic C18 estrogens from C19 androgens.</text>
</comment>
<keyword evidence="3" id="KW-0408">Iron</keyword>
<feature type="compositionally biased region" description="Polar residues" evidence="12">
    <location>
        <begin position="448"/>
        <end position="464"/>
    </location>
</feature>
<comment type="subcellular location">
    <subcellularLocation>
        <location evidence="1">Membrane</location>
    </subcellularLocation>
</comment>
<feature type="domain" description="Cadherin" evidence="14">
    <location>
        <begin position="222"/>
        <end position="329"/>
    </location>
</feature>
<proteinExistence type="inferred from homology"/>
<dbReference type="InterPro" id="IPR002126">
    <property type="entry name" value="Cadherin-like_dom"/>
</dbReference>
<dbReference type="PANTHER" id="PTHR24291">
    <property type="entry name" value="CYTOCHROME P450 FAMILY 4"/>
    <property type="match status" value="1"/>
</dbReference>
<feature type="region of interest" description="Disordered" evidence="12">
    <location>
        <begin position="380"/>
        <end position="426"/>
    </location>
</feature>
<evidence type="ECO:0000256" key="6">
    <source>
        <dbReference type="ARBA" id="ARBA00038885"/>
    </source>
</evidence>
<evidence type="ECO:0000256" key="5">
    <source>
        <dbReference type="ARBA" id="ARBA00037202"/>
    </source>
</evidence>
<name>A0A8J4UV73_CLAMG</name>
<gene>
    <name evidence="15" type="primary">cdhr5</name>
    <name evidence="15" type="ORF">DAT39_001965</name>
</gene>
<dbReference type="CDD" id="cd11304">
    <property type="entry name" value="Cadherin_repeat"/>
    <property type="match status" value="2"/>
</dbReference>
<dbReference type="PROSITE" id="PS50268">
    <property type="entry name" value="CADHERIN_2"/>
    <property type="match status" value="3"/>
</dbReference>
<dbReference type="GO" id="GO:0005506">
    <property type="term" value="F:iron ion binding"/>
    <property type="evidence" value="ECO:0007669"/>
    <property type="project" value="InterPro"/>
</dbReference>
<organism evidence="15 16">
    <name type="scientific">Clarias magur</name>
    <name type="common">Asian catfish</name>
    <name type="synonym">Macropteronotus magur</name>
    <dbReference type="NCBI Taxonomy" id="1594786"/>
    <lineage>
        <taxon>Eukaryota</taxon>
        <taxon>Metazoa</taxon>
        <taxon>Chordata</taxon>
        <taxon>Craniata</taxon>
        <taxon>Vertebrata</taxon>
        <taxon>Euteleostomi</taxon>
        <taxon>Actinopterygii</taxon>
        <taxon>Neopterygii</taxon>
        <taxon>Teleostei</taxon>
        <taxon>Ostariophysi</taxon>
        <taxon>Siluriformes</taxon>
        <taxon>Clariidae</taxon>
        <taxon>Clarias</taxon>
    </lineage>
</organism>
<evidence type="ECO:0000256" key="2">
    <source>
        <dbReference type="ARBA" id="ARBA00010617"/>
    </source>
</evidence>
<keyword evidence="13" id="KW-1133">Transmembrane helix</keyword>
<comment type="catalytic activity">
    <reaction evidence="9">
        <text>testosterone + 3 reduced [NADPH--hemoprotein reductase] + 3 O2 = 17beta-estradiol + formate + 3 oxidized [NADPH--hemoprotein reductase] + 4 H2O + 4 H(+)</text>
        <dbReference type="Rhea" id="RHEA:38191"/>
        <dbReference type="Rhea" id="RHEA-COMP:11964"/>
        <dbReference type="Rhea" id="RHEA-COMP:11965"/>
        <dbReference type="ChEBI" id="CHEBI:15377"/>
        <dbReference type="ChEBI" id="CHEBI:15378"/>
        <dbReference type="ChEBI" id="CHEBI:15379"/>
        <dbReference type="ChEBI" id="CHEBI:15740"/>
        <dbReference type="ChEBI" id="CHEBI:16469"/>
        <dbReference type="ChEBI" id="CHEBI:17347"/>
        <dbReference type="ChEBI" id="CHEBI:57618"/>
        <dbReference type="ChEBI" id="CHEBI:58210"/>
        <dbReference type="EC" id="1.14.14.14"/>
    </reaction>
</comment>
<evidence type="ECO:0000256" key="7">
    <source>
        <dbReference type="ARBA" id="ARBA00042499"/>
    </source>
</evidence>
<dbReference type="InterPro" id="IPR050196">
    <property type="entry name" value="Cytochrome_P450_Monoox"/>
</dbReference>
<evidence type="ECO:0000256" key="4">
    <source>
        <dbReference type="ARBA" id="ARBA00023136"/>
    </source>
</evidence>
<dbReference type="GO" id="GO:0016020">
    <property type="term" value="C:membrane"/>
    <property type="evidence" value="ECO:0007669"/>
    <property type="project" value="UniProtKB-SubCell"/>
</dbReference>
<dbReference type="Proteomes" id="UP000727407">
    <property type="component" value="Unassembled WGS sequence"/>
</dbReference>
<dbReference type="GO" id="GO:0008585">
    <property type="term" value="P:female gonad development"/>
    <property type="evidence" value="ECO:0007669"/>
    <property type="project" value="TreeGrafter"/>
</dbReference>
<feature type="transmembrane region" description="Helical" evidence="13">
    <location>
        <begin position="336"/>
        <end position="361"/>
    </location>
</feature>
<dbReference type="GO" id="GO:0032355">
    <property type="term" value="P:response to estradiol"/>
    <property type="evidence" value="ECO:0007669"/>
    <property type="project" value="TreeGrafter"/>
</dbReference>
<dbReference type="GO" id="GO:0070330">
    <property type="term" value="F:aromatase activity"/>
    <property type="evidence" value="ECO:0007669"/>
    <property type="project" value="UniProtKB-EC"/>
</dbReference>
<dbReference type="GO" id="GO:0005783">
    <property type="term" value="C:endoplasmic reticulum"/>
    <property type="evidence" value="ECO:0007669"/>
    <property type="project" value="TreeGrafter"/>
</dbReference>
<dbReference type="EMBL" id="QNUK01000014">
    <property type="protein sequence ID" value="KAF5908277.1"/>
    <property type="molecule type" value="Genomic_DNA"/>
</dbReference>
<dbReference type="InterPro" id="IPR001128">
    <property type="entry name" value="Cyt_P450"/>
</dbReference>
<keyword evidence="11" id="KW-0106">Calcium</keyword>
<dbReference type="InterPro" id="IPR015919">
    <property type="entry name" value="Cadherin-like_sf"/>
</dbReference>